<keyword evidence="1" id="KW-1133">Transmembrane helix</keyword>
<dbReference type="EMBL" id="QBKA01000002">
    <property type="protein sequence ID" value="RDC61002.1"/>
    <property type="molecule type" value="Genomic_DNA"/>
</dbReference>
<dbReference type="AlphaFoldDB" id="A0A369Q947"/>
<proteinExistence type="predicted"/>
<dbReference type="OrthoDB" id="7427743at2"/>
<keyword evidence="3" id="KW-1185">Reference proteome</keyword>
<protein>
    <submittedName>
        <fullName evidence="2">Uncharacterized protein</fullName>
    </submittedName>
</protein>
<sequence>MNREDMLARLLSQAAGAGAELITLRAIVEESSELGANRVLGRLGLADPQAQDDLDELRELLGAWRNAKASAWKAAVEWIVRGLCALLLIGIAVRLGVPGLLR</sequence>
<dbReference type="RefSeq" id="WP_115367042.1">
    <property type="nucleotide sequence ID" value="NZ_QBKA01000002.1"/>
</dbReference>
<dbReference type="InterPro" id="IPR046130">
    <property type="entry name" value="DUF6127"/>
</dbReference>
<keyword evidence="1" id="KW-0812">Transmembrane</keyword>
<organism evidence="2 3">
    <name type="scientific">Alteripontixanthobacter maritimus</name>
    <dbReference type="NCBI Taxonomy" id="2161824"/>
    <lineage>
        <taxon>Bacteria</taxon>
        <taxon>Pseudomonadati</taxon>
        <taxon>Pseudomonadota</taxon>
        <taxon>Alphaproteobacteria</taxon>
        <taxon>Sphingomonadales</taxon>
        <taxon>Erythrobacteraceae</taxon>
        <taxon>Alteripontixanthobacter</taxon>
    </lineage>
</organism>
<evidence type="ECO:0000313" key="3">
    <source>
        <dbReference type="Proteomes" id="UP000253727"/>
    </source>
</evidence>
<evidence type="ECO:0000313" key="2">
    <source>
        <dbReference type="EMBL" id="RDC61002.1"/>
    </source>
</evidence>
<feature type="transmembrane region" description="Helical" evidence="1">
    <location>
        <begin position="78"/>
        <end position="97"/>
    </location>
</feature>
<keyword evidence="1" id="KW-0472">Membrane</keyword>
<gene>
    <name evidence="2" type="ORF">HME9302_02219</name>
</gene>
<evidence type="ECO:0000256" key="1">
    <source>
        <dbReference type="SAM" id="Phobius"/>
    </source>
</evidence>
<comment type="caution">
    <text evidence="2">The sequence shown here is derived from an EMBL/GenBank/DDBJ whole genome shotgun (WGS) entry which is preliminary data.</text>
</comment>
<dbReference type="Proteomes" id="UP000253727">
    <property type="component" value="Unassembled WGS sequence"/>
</dbReference>
<accession>A0A369Q947</accession>
<name>A0A369Q947_9SPHN</name>
<dbReference type="Pfam" id="PF19622">
    <property type="entry name" value="DUF6127"/>
    <property type="match status" value="1"/>
</dbReference>
<reference evidence="2 3" key="1">
    <citation type="submission" date="2018-04" db="EMBL/GenBank/DDBJ databases">
        <title>Altererythrobacter sp. HME9302 genome sequencing and assembly.</title>
        <authorList>
            <person name="Kang H."/>
            <person name="Kim H."/>
            <person name="Joh K."/>
        </authorList>
    </citation>
    <scope>NUCLEOTIDE SEQUENCE [LARGE SCALE GENOMIC DNA]</scope>
    <source>
        <strain evidence="2 3">HME9302</strain>
    </source>
</reference>